<dbReference type="InterPro" id="IPR036097">
    <property type="entry name" value="HisK_dim/P_sf"/>
</dbReference>
<name>A0A4Y8IKL2_9BACI</name>
<feature type="transmembrane region" description="Helical" evidence="14">
    <location>
        <begin position="41"/>
        <end position="64"/>
    </location>
</feature>
<dbReference type="SMART" id="SM00304">
    <property type="entry name" value="HAMP"/>
    <property type="match status" value="1"/>
</dbReference>
<keyword evidence="7 14" id="KW-0812">Transmembrane</keyword>
<evidence type="ECO:0000256" key="3">
    <source>
        <dbReference type="ARBA" id="ARBA00012438"/>
    </source>
</evidence>
<evidence type="ECO:0000256" key="7">
    <source>
        <dbReference type="ARBA" id="ARBA00022692"/>
    </source>
</evidence>
<dbReference type="FunFam" id="1.10.287.130:FF:000001">
    <property type="entry name" value="Two-component sensor histidine kinase"/>
    <property type="match status" value="1"/>
</dbReference>
<keyword evidence="18" id="KW-1185">Reference proteome</keyword>
<feature type="domain" description="Histidine kinase" evidence="15">
    <location>
        <begin position="278"/>
        <end position="495"/>
    </location>
</feature>
<gene>
    <name evidence="17" type="ORF">E3U55_14430</name>
</gene>
<evidence type="ECO:0000256" key="8">
    <source>
        <dbReference type="ARBA" id="ARBA00022741"/>
    </source>
</evidence>
<keyword evidence="11 14" id="KW-1133">Transmembrane helix</keyword>
<dbReference type="AlphaFoldDB" id="A0A4Y8IKL2"/>
<dbReference type="Proteomes" id="UP000297975">
    <property type="component" value="Unassembled WGS sequence"/>
</dbReference>
<dbReference type="Pfam" id="PF00672">
    <property type="entry name" value="HAMP"/>
    <property type="match status" value="1"/>
</dbReference>
<evidence type="ECO:0000256" key="1">
    <source>
        <dbReference type="ARBA" id="ARBA00000085"/>
    </source>
</evidence>
<protein>
    <recommendedName>
        <fullName evidence="3">histidine kinase</fullName>
        <ecNumber evidence="3">2.7.13.3</ecNumber>
    </recommendedName>
</protein>
<dbReference type="GO" id="GO:0000155">
    <property type="term" value="F:phosphorelay sensor kinase activity"/>
    <property type="evidence" value="ECO:0007669"/>
    <property type="project" value="InterPro"/>
</dbReference>
<proteinExistence type="predicted"/>
<sequence length="495" mass="55999">MSKTFVKKSVKQVYLLIQLKRFGVLATNLIDQRTNIDMNRIVLKLGGTIMVLFLIVLLPLGYVANQILTNFYYSQVEDEIVELSEKYAQTIPSLQDENILNMYRNLAELTNKEIYILDESGDIVINSGVVINNLSEEDFSMMSKGQDLQKMFVDDQTDISYLGSGYPIIQSGQFAGGFFVLAPIDEIQEPIRKIRDLLILSAVGAILLALGFTFLLSKRMSRPLLEMEQATREIAKGNLNISVNIPSNDEIGSLGKTINNLAVETNRYRSNRREFLANISHELRTPLSYINGYSQVLKQGLYQTEEERIHYLTIIENESERITRLISDLFDLSKMEEGQFDFFMETINLSKVLENAISKIKMAATNKGLVIKKHVDENRHLIQADKDRLEQIFINLLANAVRYTEKGAVSVKVWQEDNKVHVIIEDTGIGIPKGELPYIFERFHRVEKSRSRELGGTGLGLAIVKQLVELQNGTISVNSEIGKGTSFQVSFPNAE</sequence>
<dbReference type="SUPFAM" id="SSF47384">
    <property type="entry name" value="Homodimeric domain of signal transducing histidine kinase"/>
    <property type="match status" value="1"/>
</dbReference>
<evidence type="ECO:0000313" key="18">
    <source>
        <dbReference type="Proteomes" id="UP000297975"/>
    </source>
</evidence>
<dbReference type="InterPro" id="IPR003661">
    <property type="entry name" value="HisK_dim/P_dom"/>
</dbReference>
<dbReference type="EC" id="2.7.13.3" evidence="3"/>
<evidence type="ECO:0000256" key="5">
    <source>
        <dbReference type="ARBA" id="ARBA00022553"/>
    </source>
</evidence>
<organism evidence="17 18">
    <name type="scientific">Filobacillus milosensis</name>
    <dbReference type="NCBI Taxonomy" id="94137"/>
    <lineage>
        <taxon>Bacteria</taxon>
        <taxon>Bacillati</taxon>
        <taxon>Bacillota</taxon>
        <taxon>Bacilli</taxon>
        <taxon>Bacillales</taxon>
        <taxon>Bacillaceae</taxon>
        <taxon>Filobacillus</taxon>
    </lineage>
</organism>
<evidence type="ECO:0000256" key="2">
    <source>
        <dbReference type="ARBA" id="ARBA00004651"/>
    </source>
</evidence>
<dbReference type="EMBL" id="SOPW01000019">
    <property type="protein sequence ID" value="TFB14109.1"/>
    <property type="molecule type" value="Genomic_DNA"/>
</dbReference>
<dbReference type="GO" id="GO:0005524">
    <property type="term" value="F:ATP binding"/>
    <property type="evidence" value="ECO:0007669"/>
    <property type="project" value="UniProtKB-KW"/>
</dbReference>
<feature type="domain" description="HAMP" evidence="16">
    <location>
        <begin position="218"/>
        <end position="270"/>
    </location>
</feature>
<dbReference type="PROSITE" id="PS50109">
    <property type="entry name" value="HIS_KIN"/>
    <property type="match status" value="1"/>
</dbReference>
<dbReference type="InterPro" id="IPR004358">
    <property type="entry name" value="Sig_transdc_His_kin-like_C"/>
</dbReference>
<dbReference type="SMART" id="SM00388">
    <property type="entry name" value="HisKA"/>
    <property type="match status" value="1"/>
</dbReference>
<dbReference type="FunFam" id="3.30.565.10:FF:000006">
    <property type="entry name" value="Sensor histidine kinase WalK"/>
    <property type="match status" value="1"/>
</dbReference>
<dbReference type="InterPro" id="IPR005467">
    <property type="entry name" value="His_kinase_dom"/>
</dbReference>
<dbReference type="CDD" id="cd16922">
    <property type="entry name" value="HATPase_EvgS-ArcB-TorS-like"/>
    <property type="match status" value="1"/>
</dbReference>
<dbReference type="Gene3D" id="3.30.565.10">
    <property type="entry name" value="Histidine kinase-like ATPase, C-terminal domain"/>
    <property type="match status" value="1"/>
</dbReference>
<dbReference type="OrthoDB" id="9813151at2"/>
<keyword evidence="10" id="KW-0067">ATP-binding</keyword>
<evidence type="ECO:0000256" key="4">
    <source>
        <dbReference type="ARBA" id="ARBA00022475"/>
    </source>
</evidence>
<evidence type="ECO:0000259" key="15">
    <source>
        <dbReference type="PROSITE" id="PS50109"/>
    </source>
</evidence>
<keyword evidence="9 17" id="KW-0418">Kinase</keyword>
<comment type="subcellular location">
    <subcellularLocation>
        <location evidence="2">Cell membrane</location>
        <topology evidence="2">Multi-pass membrane protein</topology>
    </subcellularLocation>
</comment>
<evidence type="ECO:0000256" key="14">
    <source>
        <dbReference type="SAM" id="Phobius"/>
    </source>
</evidence>
<dbReference type="SUPFAM" id="SSF158472">
    <property type="entry name" value="HAMP domain-like"/>
    <property type="match status" value="1"/>
</dbReference>
<comment type="caution">
    <text evidence="17">The sequence shown here is derived from an EMBL/GenBank/DDBJ whole genome shotgun (WGS) entry which is preliminary data.</text>
</comment>
<dbReference type="SMART" id="SM00387">
    <property type="entry name" value="HATPase_c"/>
    <property type="match status" value="1"/>
</dbReference>
<keyword evidence="4" id="KW-1003">Cell membrane</keyword>
<feature type="transmembrane region" description="Helical" evidence="14">
    <location>
        <begin position="197"/>
        <end position="217"/>
    </location>
</feature>
<dbReference type="InterPro" id="IPR003660">
    <property type="entry name" value="HAMP_dom"/>
</dbReference>
<evidence type="ECO:0000256" key="9">
    <source>
        <dbReference type="ARBA" id="ARBA00022777"/>
    </source>
</evidence>
<dbReference type="InterPro" id="IPR003594">
    <property type="entry name" value="HATPase_dom"/>
</dbReference>
<comment type="catalytic activity">
    <reaction evidence="1">
        <text>ATP + protein L-histidine = ADP + protein N-phospho-L-histidine.</text>
        <dbReference type="EC" id="2.7.13.3"/>
    </reaction>
</comment>
<dbReference type="PANTHER" id="PTHR45528:SF1">
    <property type="entry name" value="SENSOR HISTIDINE KINASE CPXA"/>
    <property type="match status" value="1"/>
</dbReference>
<dbReference type="PANTHER" id="PTHR45528">
    <property type="entry name" value="SENSOR HISTIDINE KINASE CPXA"/>
    <property type="match status" value="1"/>
</dbReference>
<dbReference type="PROSITE" id="PS50885">
    <property type="entry name" value="HAMP"/>
    <property type="match status" value="1"/>
</dbReference>
<dbReference type="Pfam" id="PF02518">
    <property type="entry name" value="HATPase_c"/>
    <property type="match status" value="1"/>
</dbReference>
<evidence type="ECO:0000313" key="17">
    <source>
        <dbReference type="EMBL" id="TFB14109.1"/>
    </source>
</evidence>
<keyword evidence="12" id="KW-0902">Two-component regulatory system</keyword>
<dbReference type="Gene3D" id="6.10.340.10">
    <property type="match status" value="1"/>
</dbReference>
<evidence type="ECO:0000256" key="12">
    <source>
        <dbReference type="ARBA" id="ARBA00023012"/>
    </source>
</evidence>
<dbReference type="InterPro" id="IPR050398">
    <property type="entry name" value="HssS/ArlS-like"/>
</dbReference>
<dbReference type="GO" id="GO:0005886">
    <property type="term" value="C:plasma membrane"/>
    <property type="evidence" value="ECO:0007669"/>
    <property type="project" value="UniProtKB-SubCell"/>
</dbReference>
<evidence type="ECO:0000256" key="11">
    <source>
        <dbReference type="ARBA" id="ARBA00022989"/>
    </source>
</evidence>
<accession>A0A4Y8IKL2</accession>
<dbReference type="InterPro" id="IPR036890">
    <property type="entry name" value="HATPase_C_sf"/>
</dbReference>
<dbReference type="PRINTS" id="PR00344">
    <property type="entry name" value="BCTRLSENSOR"/>
</dbReference>
<reference evidence="17 18" key="1">
    <citation type="submission" date="2019-03" db="EMBL/GenBank/DDBJ databases">
        <authorList>
            <person name="He R.-H."/>
        </authorList>
    </citation>
    <scope>NUCLEOTIDE SEQUENCE [LARGE SCALE GENOMIC DNA]</scope>
    <source>
        <strain evidence="18">SH 714</strain>
    </source>
</reference>
<evidence type="ECO:0000256" key="13">
    <source>
        <dbReference type="ARBA" id="ARBA00023136"/>
    </source>
</evidence>
<evidence type="ECO:0000259" key="16">
    <source>
        <dbReference type="PROSITE" id="PS50885"/>
    </source>
</evidence>
<dbReference type="Pfam" id="PF00512">
    <property type="entry name" value="HisKA"/>
    <property type="match status" value="1"/>
</dbReference>
<keyword evidence="6" id="KW-0808">Transferase</keyword>
<keyword evidence="5" id="KW-0597">Phosphoprotein</keyword>
<dbReference type="CDD" id="cd00082">
    <property type="entry name" value="HisKA"/>
    <property type="match status" value="1"/>
</dbReference>
<evidence type="ECO:0000256" key="10">
    <source>
        <dbReference type="ARBA" id="ARBA00022840"/>
    </source>
</evidence>
<evidence type="ECO:0000256" key="6">
    <source>
        <dbReference type="ARBA" id="ARBA00022679"/>
    </source>
</evidence>
<dbReference type="SUPFAM" id="SSF55874">
    <property type="entry name" value="ATPase domain of HSP90 chaperone/DNA topoisomerase II/histidine kinase"/>
    <property type="match status" value="1"/>
</dbReference>
<keyword evidence="13 14" id="KW-0472">Membrane</keyword>
<dbReference type="CDD" id="cd06225">
    <property type="entry name" value="HAMP"/>
    <property type="match status" value="1"/>
</dbReference>
<dbReference type="Gene3D" id="1.10.287.130">
    <property type="match status" value="1"/>
</dbReference>
<keyword evidence="8" id="KW-0547">Nucleotide-binding</keyword>